<dbReference type="PANTHER" id="PTHR34153">
    <property type="entry name" value="SI:CH211-262H13.3-RELATED-RELATED"/>
    <property type="match status" value="1"/>
</dbReference>
<dbReference type="PANTHER" id="PTHR34153:SF2">
    <property type="entry name" value="SI:CH211-262H13.3-RELATED"/>
    <property type="match status" value="1"/>
</dbReference>
<dbReference type="EMBL" id="JADWDJ010000021">
    <property type="protein sequence ID" value="KAG5263315.1"/>
    <property type="molecule type" value="Genomic_DNA"/>
</dbReference>
<sequence length="178" mass="20350">MFAVVLFSESNEVEVIPSCWLSVDEKVAYWPPYKRTEKAKAAVLTVEEPDETWGEYLVKVIKKYGTYEAARQHLPKAMRKNSLTSEDEGAKRVRMPSTKLKELSPYLSKRGPLQKTVQNPVHNHSPSSSHLLFSPAICLRMKTQYLSTSSHQHRLHHQGPLPLCNLTGITSYYGHWRS</sequence>
<gene>
    <name evidence="2" type="ORF">AALO_G00263540</name>
</gene>
<dbReference type="Proteomes" id="UP000823561">
    <property type="component" value="Chromosome 21"/>
</dbReference>
<organism evidence="2 3">
    <name type="scientific">Alosa alosa</name>
    <name type="common">allis shad</name>
    <dbReference type="NCBI Taxonomy" id="278164"/>
    <lineage>
        <taxon>Eukaryota</taxon>
        <taxon>Metazoa</taxon>
        <taxon>Chordata</taxon>
        <taxon>Craniata</taxon>
        <taxon>Vertebrata</taxon>
        <taxon>Euteleostomi</taxon>
        <taxon>Actinopterygii</taxon>
        <taxon>Neopterygii</taxon>
        <taxon>Teleostei</taxon>
        <taxon>Clupei</taxon>
        <taxon>Clupeiformes</taxon>
        <taxon>Clupeoidei</taxon>
        <taxon>Clupeidae</taxon>
        <taxon>Alosa</taxon>
    </lineage>
</organism>
<evidence type="ECO:0000313" key="3">
    <source>
        <dbReference type="Proteomes" id="UP000823561"/>
    </source>
</evidence>
<comment type="caution">
    <text evidence="2">The sequence shown here is derived from an EMBL/GenBank/DDBJ whole genome shotgun (WGS) entry which is preliminary data.</text>
</comment>
<evidence type="ECO:0000256" key="1">
    <source>
        <dbReference type="SAM" id="MobiDB-lite"/>
    </source>
</evidence>
<accession>A0AAV6FQ74</accession>
<proteinExistence type="predicted"/>
<reference evidence="2" key="1">
    <citation type="submission" date="2020-10" db="EMBL/GenBank/DDBJ databases">
        <title>Chromosome-scale genome assembly of the Allis shad, Alosa alosa.</title>
        <authorList>
            <person name="Margot Z."/>
            <person name="Christophe K."/>
            <person name="Cabau C."/>
            <person name="Louis A."/>
            <person name="Berthelot C."/>
            <person name="Parey E."/>
            <person name="Roest Crollius H."/>
            <person name="Montfort J."/>
            <person name="Robinson-Rechavi M."/>
            <person name="Bucao C."/>
            <person name="Bouchez O."/>
            <person name="Gislard M."/>
            <person name="Lluch J."/>
            <person name="Milhes M."/>
            <person name="Lampietro C."/>
            <person name="Lopez Roques C."/>
            <person name="Donnadieu C."/>
            <person name="Braasch I."/>
            <person name="Desvignes T."/>
            <person name="Postlethwait J."/>
            <person name="Bobe J."/>
            <person name="Guiguen Y."/>
        </authorList>
    </citation>
    <scope>NUCLEOTIDE SEQUENCE</scope>
    <source>
        <strain evidence="2">M-15738</strain>
        <tissue evidence="2">Blood</tissue>
    </source>
</reference>
<keyword evidence="3" id="KW-1185">Reference proteome</keyword>
<feature type="region of interest" description="Disordered" evidence="1">
    <location>
        <begin position="109"/>
        <end position="128"/>
    </location>
</feature>
<protein>
    <submittedName>
        <fullName evidence="2">Uncharacterized protein</fullName>
    </submittedName>
</protein>
<evidence type="ECO:0000313" key="2">
    <source>
        <dbReference type="EMBL" id="KAG5263315.1"/>
    </source>
</evidence>
<dbReference type="AlphaFoldDB" id="A0AAV6FQ74"/>
<name>A0AAV6FQ74_9TELE</name>